<feature type="compositionally biased region" description="Low complexity" evidence="1">
    <location>
        <begin position="93"/>
        <end position="110"/>
    </location>
</feature>
<proteinExistence type="predicted"/>
<comment type="caution">
    <text evidence="2">The sequence shown here is derived from an EMBL/GenBank/DDBJ whole genome shotgun (WGS) entry which is preliminary data.</text>
</comment>
<sequence>MLEVVTAVSHKPGLRRLAPMAFVRFRIDGKDWPASPLPSLRMRTTLGIAHWQLEGRIDGRDVLIRVDQPAERCVSLQYTDPDGGKRCAPTPNGPTSTSKSAATGSSSAAGRCWEPGTLKSACAIPAMPRRRPSMNVDERR</sequence>
<evidence type="ECO:0000313" key="2">
    <source>
        <dbReference type="EMBL" id="EUA86099.1"/>
    </source>
</evidence>
<keyword evidence="3" id="KW-1185">Reference proteome</keyword>
<organism evidence="2 3">
    <name type="scientific">Mycobacterium ulcerans str. Harvey</name>
    <dbReference type="NCBI Taxonomy" id="1299332"/>
    <lineage>
        <taxon>Bacteria</taxon>
        <taxon>Bacillati</taxon>
        <taxon>Actinomycetota</taxon>
        <taxon>Actinomycetes</taxon>
        <taxon>Mycobacteriales</taxon>
        <taxon>Mycobacteriaceae</taxon>
        <taxon>Mycobacterium</taxon>
        <taxon>Mycobacterium ulcerans group</taxon>
    </lineage>
</organism>
<evidence type="ECO:0000256" key="1">
    <source>
        <dbReference type="SAM" id="MobiDB-lite"/>
    </source>
</evidence>
<gene>
    <name evidence="2" type="ORF">I551_7438</name>
</gene>
<accession>A0ABN0QN87</accession>
<evidence type="ECO:0000313" key="3">
    <source>
        <dbReference type="Proteomes" id="UP000020681"/>
    </source>
</evidence>
<feature type="region of interest" description="Disordered" evidence="1">
    <location>
        <begin position="76"/>
        <end position="113"/>
    </location>
</feature>
<reference evidence="2 3" key="1">
    <citation type="submission" date="2014-01" db="EMBL/GenBank/DDBJ databases">
        <authorList>
            <person name="Dobos K."/>
            <person name="Lenaerts A."/>
            <person name="Ordway D."/>
            <person name="DeGroote M.A."/>
            <person name="Parker T."/>
            <person name="Sizemore C."/>
            <person name="Tallon L.J."/>
            <person name="Sadzewicz L.K."/>
            <person name="Sengamalay N."/>
            <person name="Fraser C.M."/>
            <person name="Hine E."/>
            <person name="Shefchek K.A."/>
            <person name="Das S.P."/>
            <person name="Tettelin H."/>
        </authorList>
    </citation>
    <scope>NUCLEOTIDE SEQUENCE [LARGE SCALE GENOMIC DNA]</scope>
    <source>
        <strain evidence="2 3">Harvey</strain>
    </source>
</reference>
<dbReference type="Proteomes" id="UP000020681">
    <property type="component" value="Unassembled WGS sequence"/>
</dbReference>
<dbReference type="EMBL" id="JAOL01000182">
    <property type="protein sequence ID" value="EUA86099.1"/>
    <property type="molecule type" value="Genomic_DNA"/>
</dbReference>
<name>A0ABN0QN87_MYCUL</name>
<protein>
    <submittedName>
        <fullName evidence="2">Uncharacterized protein</fullName>
    </submittedName>
</protein>